<dbReference type="KEGG" id="aqu:109593252"/>
<evidence type="ECO:0000313" key="3">
    <source>
        <dbReference type="Proteomes" id="UP000007879"/>
    </source>
</evidence>
<dbReference type="AlphaFoldDB" id="A0A1X7SGM4"/>
<evidence type="ECO:0000259" key="1">
    <source>
        <dbReference type="Pfam" id="PF20478"/>
    </source>
</evidence>
<feature type="domain" description="P2X purinoreceptor 7 intracellular" evidence="1">
    <location>
        <begin position="131"/>
        <end position="253"/>
    </location>
</feature>
<dbReference type="SMR" id="A0A1X7SGM4"/>
<dbReference type="OrthoDB" id="10066060at2759"/>
<sequence>MAAHATRSSAVEDESNHGEGQIFCSCKGTCSRKKGKGFCPCKAAGVNCNNSCLCGRKGPCKNKLQVTSAATGVTGHAVDQDDAIDEQIQQMDDFIDGLSSQDSKKLIKELLLGRGGVALAQSLLDREPSDPHEPPHPHYIQPPWCTCGKCTIMDSEEEHVCCKRQTCITVYRHFFNICLDQQVLTVAIHQRSDIRAEDISYSPESFRKAAYRQYILWKYKKLGKGNRRVCPSCVVNCIREWYPSSTGRYMGFRSE</sequence>
<reference evidence="3" key="1">
    <citation type="journal article" date="2010" name="Nature">
        <title>The Amphimedon queenslandica genome and the evolution of animal complexity.</title>
        <authorList>
            <person name="Srivastava M."/>
            <person name="Simakov O."/>
            <person name="Chapman J."/>
            <person name="Fahey B."/>
            <person name="Gauthier M.E."/>
            <person name="Mitros T."/>
            <person name="Richards G.S."/>
            <person name="Conaco C."/>
            <person name="Dacre M."/>
            <person name="Hellsten U."/>
            <person name="Larroux C."/>
            <person name="Putnam N.H."/>
            <person name="Stanke M."/>
            <person name="Adamska M."/>
            <person name="Darling A."/>
            <person name="Degnan S.M."/>
            <person name="Oakley T.H."/>
            <person name="Plachetzki D.C."/>
            <person name="Zhai Y."/>
            <person name="Adamski M."/>
            <person name="Calcino A."/>
            <person name="Cummins S.F."/>
            <person name="Goodstein D.M."/>
            <person name="Harris C."/>
            <person name="Jackson D.J."/>
            <person name="Leys S.P."/>
            <person name="Shu S."/>
            <person name="Woodcroft B.J."/>
            <person name="Vervoort M."/>
            <person name="Kosik K.S."/>
            <person name="Manning G."/>
            <person name="Degnan B.M."/>
            <person name="Rokhsar D.S."/>
        </authorList>
    </citation>
    <scope>NUCLEOTIDE SEQUENCE [LARGE SCALE GENOMIC DNA]</scope>
</reference>
<dbReference type="PANTHER" id="PTHR36981">
    <property type="entry name" value="ZGC:195170"/>
    <property type="match status" value="1"/>
</dbReference>
<gene>
    <name evidence="2" type="primary">109593252</name>
</gene>
<dbReference type="PANTHER" id="PTHR36981:SF3">
    <property type="entry name" value="UBIQUITIN-LIKE PROTEASE FAMILY PROFILE DOMAIN-CONTAINING PROTEIN"/>
    <property type="match status" value="1"/>
</dbReference>
<reference evidence="2" key="2">
    <citation type="submission" date="2017-05" db="UniProtKB">
        <authorList>
            <consortium name="EnsemblMetazoa"/>
        </authorList>
    </citation>
    <scope>IDENTIFICATION</scope>
</reference>
<organism evidence="2">
    <name type="scientific">Amphimedon queenslandica</name>
    <name type="common">Sponge</name>
    <dbReference type="NCBI Taxonomy" id="400682"/>
    <lineage>
        <taxon>Eukaryota</taxon>
        <taxon>Metazoa</taxon>
        <taxon>Porifera</taxon>
        <taxon>Demospongiae</taxon>
        <taxon>Heteroscleromorpha</taxon>
        <taxon>Haplosclerida</taxon>
        <taxon>Niphatidae</taxon>
        <taxon>Amphimedon</taxon>
    </lineage>
</organism>
<dbReference type="InParanoid" id="A0A1X7SGM4"/>
<dbReference type="InterPro" id="IPR046815">
    <property type="entry name" value="P2RX7_C"/>
</dbReference>
<dbReference type="Pfam" id="PF20478">
    <property type="entry name" value="P2RX7_C"/>
    <property type="match status" value="1"/>
</dbReference>
<dbReference type="Proteomes" id="UP000007879">
    <property type="component" value="Unassembled WGS sequence"/>
</dbReference>
<accession>A0A1X7SGM4</accession>
<keyword evidence="3" id="KW-1185">Reference proteome</keyword>
<proteinExistence type="predicted"/>
<dbReference type="EnsemblMetazoa" id="Aqu2.1.01189_001">
    <property type="protein sequence ID" value="Aqu2.1.01189_001"/>
    <property type="gene ID" value="Aqu2.1.01189"/>
</dbReference>
<protein>
    <recommendedName>
        <fullName evidence="1">P2X purinoreceptor 7 intracellular domain-containing protein</fullName>
    </recommendedName>
</protein>
<dbReference type="EnsemblMetazoa" id="XM_020008424.1">
    <property type="protein sequence ID" value="XP_019863983.1"/>
    <property type="gene ID" value="LOC109593252"/>
</dbReference>
<evidence type="ECO:0000313" key="2">
    <source>
        <dbReference type="EnsemblMetazoa" id="Aqu2.1.01189_001"/>
    </source>
</evidence>
<name>A0A1X7SGM4_AMPQE</name>